<feature type="region of interest" description="Disordered" evidence="1">
    <location>
        <begin position="316"/>
        <end position="372"/>
    </location>
</feature>
<evidence type="ECO:0000256" key="1">
    <source>
        <dbReference type="SAM" id="MobiDB-lite"/>
    </source>
</evidence>
<dbReference type="AlphaFoldDB" id="Q2QWF1"/>
<accession>Q2QWF1</accession>
<feature type="compositionally biased region" description="Basic and acidic residues" evidence="1">
    <location>
        <begin position="357"/>
        <end position="372"/>
    </location>
</feature>
<evidence type="ECO:0000256" key="3">
    <source>
        <dbReference type="SAM" id="SignalP"/>
    </source>
</evidence>
<sequence>MLSSLLPFFLLRPSLLSLFLFLSSFSSPSAGGGWRQLERWWWALVTTAGGSNVGGLERRRRVGAAIDLNVLLRLGSSASVIARMDNSAPRSSYCSVASSRVKPRRSNTATGASWGAIIHSCNSGCRRAETKQQHVKIHVATIEMTTAICILRFLLLSLNCEGKNYKSNNIYRENIDFLLRTLPLKVSASDTLFAKVITNSTKEQVYTQCRGDTDISTCGTRATIWCNLRYEGYPFFTGPPMLDQLIYQATVKPKGTNHKNHTTILIVAIVVPSVVVIIVVLAPLFLLRKKHVLKKRTKLSSVELSGSKNIEGFVDSRGEKDAELTESKEIEGFGDSGDENDAELTRSKQIGDFGDSGGEKDADPTRSKERRS</sequence>
<dbReference type="InterPro" id="IPR038408">
    <property type="entry name" value="GNK2_sf"/>
</dbReference>
<feature type="chain" id="PRO_5004214457" evidence="3">
    <location>
        <begin position="32"/>
        <end position="372"/>
    </location>
</feature>
<evidence type="ECO:0000313" key="4">
    <source>
        <dbReference type="EMBL" id="ABA96653.1"/>
    </source>
</evidence>
<name>Q2QWF1_ORYSJ</name>
<gene>
    <name evidence="4" type="ordered locus">LOC_Os12g09560</name>
</gene>
<feature type="signal peptide" evidence="3">
    <location>
        <begin position="1"/>
        <end position="31"/>
    </location>
</feature>
<evidence type="ECO:0000256" key="2">
    <source>
        <dbReference type="SAM" id="Phobius"/>
    </source>
</evidence>
<keyword evidence="2" id="KW-0472">Membrane</keyword>
<dbReference type="EMBL" id="DP000011">
    <property type="protein sequence ID" value="ABA96653.1"/>
    <property type="molecule type" value="Genomic_DNA"/>
</dbReference>
<keyword evidence="2" id="KW-1133">Transmembrane helix</keyword>
<proteinExistence type="predicted"/>
<keyword evidence="3" id="KW-0732">Signal</keyword>
<feature type="compositionally biased region" description="Basic and acidic residues" evidence="1">
    <location>
        <begin position="316"/>
        <end position="331"/>
    </location>
</feature>
<protein>
    <submittedName>
        <fullName evidence="4">Uncharacterized protein</fullName>
    </submittedName>
</protein>
<reference evidence="4" key="1">
    <citation type="journal article" date="2005" name="BMC Biol.">
        <title>The sequence of rice chromosomes 11 and 12, rich in disease resistance genes and recent gene duplications.</title>
        <authorList>
            <consortium name="The rice chromosomes 11 and 12 sequencing consortia"/>
        </authorList>
    </citation>
    <scope>NUCLEOTIDE SEQUENCE [LARGE SCALE GENOMIC DNA]</scope>
</reference>
<reference evidence="4" key="2">
    <citation type="submission" date="2005-04" db="EMBL/GenBank/DDBJ databases">
        <authorList>
            <person name="Buell C.R."/>
            <person name="Wing R.A."/>
            <person name="McCombie W.A."/>
            <person name="Ouyang S."/>
        </authorList>
    </citation>
    <scope>NUCLEOTIDE SEQUENCE</scope>
</reference>
<organism evidence="4">
    <name type="scientific">Oryza sativa subsp. japonica</name>
    <name type="common">Rice</name>
    <dbReference type="NCBI Taxonomy" id="39947"/>
    <lineage>
        <taxon>Eukaryota</taxon>
        <taxon>Viridiplantae</taxon>
        <taxon>Streptophyta</taxon>
        <taxon>Embryophyta</taxon>
        <taxon>Tracheophyta</taxon>
        <taxon>Spermatophyta</taxon>
        <taxon>Magnoliopsida</taxon>
        <taxon>Liliopsida</taxon>
        <taxon>Poales</taxon>
        <taxon>Poaceae</taxon>
        <taxon>BOP clade</taxon>
        <taxon>Oryzoideae</taxon>
        <taxon>Oryzeae</taxon>
        <taxon>Oryzinae</taxon>
        <taxon>Oryza</taxon>
        <taxon>Oryza sativa</taxon>
    </lineage>
</organism>
<reference evidence="4" key="3">
    <citation type="submission" date="2006-01" db="EMBL/GenBank/DDBJ databases">
        <authorList>
            <person name="Buell R."/>
        </authorList>
    </citation>
    <scope>NUCLEOTIDE SEQUENCE</scope>
</reference>
<dbReference type="CDD" id="cd23509">
    <property type="entry name" value="Gnk2-like"/>
    <property type="match status" value="1"/>
</dbReference>
<dbReference type="Gene3D" id="3.30.430.20">
    <property type="entry name" value="Gnk2 domain, C-X8-C-X2-C motif"/>
    <property type="match status" value="1"/>
</dbReference>
<feature type="transmembrane region" description="Helical" evidence="2">
    <location>
        <begin position="264"/>
        <end position="287"/>
    </location>
</feature>
<keyword evidence="2" id="KW-0812">Transmembrane</keyword>